<accession>A0A368NQU6</accession>
<dbReference type="PROSITE" id="PS50076">
    <property type="entry name" value="DNAJ_2"/>
    <property type="match status" value="1"/>
</dbReference>
<sequence length="695" mass="79192">MSCWEVLGIAPTSDKRTIQLAYTTLLKQCNPEDKPEQFKQLRKAYESAKKEAKRQKKSAGSASDNKEDALTFAPQPPVSPALDNSAQELQPFASESDEEEFEDPSRSDPVAPVAVEISEPITAARGKAKTIEQLRYSLRQLYMDVAERGNPEAWKQLLDSPVYWDLDQSSAVMLCTLEFLSEHLLLPPEVLSYLDSALKLSAEQSNSLNETIRGLAEAISRHCATRLQRIPYEFKFDETQAIEPLIQHLELRHTIEELCIFGRPSQDKLQSLLSQIRPAFAEDISLFTYVARTALRCGLFQMAWHCLSSVEPLIAVDQTEFTQRHGPVIRELQARVLYGLKDFAAAAKLITEWAVDSRGEPSLIKLHAQCLIQLEQLPSAIGLLEQVIKQVPQDIEARALLASAWRKQLEHLKHRLSQPHNEDILERQLASKRYAEILQVIQLYPHAYGDRKEQARGECLRAMDLDYFWDEWQQRLEDGKKVWPVIADVIVYALDKVDDETFVEYIWPNVQQELDLEQNDLYGLQSYAQALAYLRAVDLDAIELNEEQRHSVRHAALNSLISSLQFDNTCPDKRNASELGMKLANEFRLTMEFYDGHFLDFCFNLEALAPERVLYQAKADALELRNEFQAAAEAYLQAVRFQHEEASQHIEWLEKARACCDNIESPESSLTELQSAITQQLEALQDPLVVGGHNE</sequence>
<name>A0A368NQU6_9GAMM</name>
<dbReference type="CDD" id="cd06257">
    <property type="entry name" value="DnaJ"/>
    <property type="match status" value="1"/>
</dbReference>
<evidence type="ECO:0000256" key="2">
    <source>
        <dbReference type="SAM" id="MobiDB-lite"/>
    </source>
</evidence>
<evidence type="ECO:0000256" key="1">
    <source>
        <dbReference type="ARBA" id="ARBA00023186"/>
    </source>
</evidence>
<keyword evidence="5" id="KW-1185">Reference proteome</keyword>
<dbReference type="EMBL" id="QPID01000001">
    <property type="protein sequence ID" value="RCU52922.1"/>
    <property type="molecule type" value="Genomic_DNA"/>
</dbReference>
<dbReference type="InterPro" id="IPR001623">
    <property type="entry name" value="DnaJ_domain"/>
</dbReference>
<dbReference type="InterPro" id="IPR036869">
    <property type="entry name" value="J_dom_sf"/>
</dbReference>
<dbReference type="SUPFAM" id="SSF48452">
    <property type="entry name" value="TPR-like"/>
    <property type="match status" value="1"/>
</dbReference>
<dbReference type="Proteomes" id="UP000252558">
    <property type="component" value="Unassembled WGS sequence"/>
</dbReference>
<evidence type="ECO:0000259" key="3">
    <source>
        <dbReference type="PROSITE" id="PS50076"/>
    </source>
</evidence>
<feature type="domain" description="J" evidence="3">
    <location>
        <begin position="2"/>
        <end position="61"/>
    </location>
</feature>
<dbReference type="OrthoDB" id="5524449at2"/>
<dbReference type="Pfam" id="PF14559">
    <property type="entry name" value="TPR_19"/>
    <property type="match status" value="1"/>
</dbReference>
<feature type="region of interest" description="Disordered" evidence="2">
    <location>
        <begin position="32"/>
        <end position="113"/>
    </location>
</feature>
<feature type="compositionally biased region" description="Basic and acidic residues" evidence="2">
    <location>
        <begin position="32"/>
        <end position="50"/>
    </location>
</feature>
<reference evidence="4 5" key="1">
    <citation type="submission" date="2018-07" db="EMBL/GenBank/DDBJ databases">
        <title>Corallincola holothuriorum sp. nov., a new facultative anaerobe isolated from sea cucumber Apostichopus japonicus.</title>
        <authorList>
            <person name="Xia H."/>
        </authorList>
    </citation>
    <scope>NUCLEOTIDE SEQUENCE [LARGE SCALE GENOMIC DNA]</scope>
    <source>
        <strain evidence="4 5">C4</strain>
    </source>
</reference>
<dbReference type="SUPFAM" id="SSF46565">
    <property type="entry name" value="Chaperone J-domain"/>
    <property type="match status" value="1"/>
</dbReference>
<keyword evidence="1" id="KW-0143">Chaperone</keyword>
<organism evidence="4 5">
    <name type="scientific">Corallincola holothuriorum</name>
    <dbReference type="NCBI Taxonomy" id="2282215"/>
    <lineage>
        <taxon>Bacteria</taxon>
        <taxon>Pseudomonadati</taxon>
        <taxon>Pseudomonadota</taxon>
        <taxon>Gammaproteobacteria</taxon>
        <taxon>Alteromonadales</taxon>
        <taxon>Psychromonadaceae</taxon>
        <taxon>Corallincola</taxon>
    </lineage>
</organism>
<dbReference type="Gene3D" id="1.25.40.10">
    <property type="entry name" value="Tetratricopeptide repeat domain"/>
    <property type="match status" value="1"/>
</dbReference>
<evidence type="ECO:0000313" key="5">
    <source>
        <dbReference type="Proteomes" id="UP000252558"/>
    </source>
</evidence>
<evidence type="ECO:0000313" key="4">
    <source>
        <dbReference type="EMBL" id="RCU52922.1"/>
    </source>
</evidence>
<protein>
    <recommendedName>
        <fullName evidence="3">J domain-containing protein</fullName>
    </recommendedName>
</protein>
<dbReference type="InterPro" id="IPR011990">
    <property type="entry name" value="TPR-like_helical_dom_sf"/>
</dbReference>
<dbReference type="RefSeq" id="WP_114336829.1">
    <property type="nucleotide sequence ID" value="NZ_QPID01000001.1"/>
</dbReference>
<proteinExistence type="predicted"/>
<dbReference type="Gene3D" id="1.10.287.110">
    <property type="entry name" value="DnaJ domain"/>
    <property type="match status" value="1"/>
</dbReference>
<dbReference type="Pfam" id="PF00226">
    <property type="entry name" value="DnaJ"/>
    <property type="match status" value="1"/>
</dbReference>
<gene>
    <name evidence="4" type="ORF">DU002_02875</name>
</gene>
<dbReference type="AlphaFoldDB" id="A0A368NQU6"/>
<dbReference type="SMART" id="SM00271">
    <property type="entry name" value="DnaJ"/>
    <property type="match status" value="1"/>
</dbReference>
<comment type="caution">
    <text evidence="4">The sequence shown here is derived from an EMBL/GenBank/DDBJ whole genome shotgun (WGS) entry which is preliminary data.</text>
</comment>